<keyword evidence="6 9" id="KW-0472">Membrane</keyword>
<keyword evidence="2 9" id="KW-0963">Cytoplasm</keyword>
<keyword evidence="14" id="KW-1185">Reference proteome</keyword>
<evidence type="ECO:0000256" key="1">
    <source>
        <dbReference type="ARBA" id="ARBA00022475"/>
    </source>
</evidence>
<dbReference type="NCBIfam" id="TIGR00064">
    <property type="entry name" value="ftsY"/>
    <property type="match status" value="1"/>
</dbReference>
<evidence type="ECO:0000256" key="2">
    <source>
        <dbReference type="ARBA" id="ARBA00022490"/>
    </source>
</evidence>
<comment type="function">
    <text evidence="9">Involved in targeting and insertion of nascent membrane proteins into the cytoplasmic membrane. Acts as a receptor for the complex formed by the signal recognition particle (SRP) and the ribosome-nascent chain (RNC).</text>
</comment>
<dbReference type="OrthoDB" id="9804720at2"/>
<dbReference type="GO" id="GO:0005886">
    <property type="term" value="C:plasma membrane"/>
    <property type="evidence" value="ECO:0007669"/>
    <property type="project" value="UniProtKB-SubCell"/>
</dbReference>
<dbReference type="InterPro" id="IPR003593">
    <property type="entry name" value="AAA+_ATPase"/>
</dbReference>
<dbReference type="InParanoid" id="A0A1I4KVA0"/>
<organism evidence="13 14">
    <name type="scientific">Geodermatophilus ruber</name>
    <dbReference type="NCBI Taxonomy" id="504800"/>
    <lineage>
        <taxon>Bacteria</taxon>
        <taxon>Bacillati</taxon>
        <taxon>Actinomycetota</taxon>
        <taxon>Actinomycetes</taxon>
        <taxon>Geodermatophilales</taxon>
        <taxon>Geodermatophilaceae</taxon>
        <taxon>Geodermatophilus</taxon>
    </lineage>
</organism>
<evidence type="ECO:0000256" key="11">
    <source>
        <dbReference type="SAM" id="Phobius"/>
    </source>
</evidence>
<comment type="similarity">
    <text evidence="9">Belongs to the GTP-binding SRP family. FtsY subfamily.</text>
</comment>
<dbReference type="InterPro" id="IPR000897">
    <property type="entry name" value="SRP54_GTPase_dom"/>
</dbReference>
<evidence type="ECO:0000313" key="13">
    <source>
        <dbReference type="EMBL" id="SFL82734.1"/>
    </source>
</evidence>
<feature type="compositionally biased region" description="Pro residues" evidence="10">
    <location>
        <begin position="77"/>
        <end position="91"/>
    </location>
</feature>
<dbReference type="FunFam" id="1.20.120.140:FF:000002">
    <property type="entry name" value="Signal recognition particle receptor FtsY"/>
    <property type="match status" value="1"/>
</dbReference>
<sequence>MEFVLIAVAILVVGLILGIGLLVGRGRRTTRLDEDAAAGTTLTRPRPPQPSAPPAPAPPAERAPPAEQAQPDTVQPEAPPEPTAPLPPAEPEPGLVIETPPPSAGRLVRLRSRLARSQSSLGRGLLTVLARERLTEDDWEEIEETLLAADVGVAATTEIVERLRTQAMVLATASGEELRALLVRELTAVLGPDLDRSLAVDRHDGRPGVVLVVGVNGAGKTTTVGKIARVLVGDGRSVVLGAADTFRAAAADQLETWGERVGVLTVRGREGADPASVAFEAARTGVEAEVDTVVVDTAGRLHTKSGLMDELGKIKRVVEKQSPVTEVLLVLDATTGQNGVIQARVFTEAVDVTGIVLTKLDGTAKGGIVISVQRELGIPVKLIGLGEGADDLAPFEAEEFAEGLVGSAN</sequence>
<evidence type="ECO:0000256" key="5">
    <source>
        <dbReference type="ARBA" id="ARBA00023134"/>
    </source>
</evidence>
<dbReference type="InterPro" id="IPR004390">
    <property type="entry name" value="SR_rcpt_FtsY"/>
</dbReference>
<gene>
    <name evidence="9" type="primary">ftsY</name>
    <name evidence="13" type="ORF">SAMN04488085_11917</name>
</gene>
<dbReference type="Proteomes" id="UP000199152">
    <property type="component" value="Unassembled WGS sequence"/>
</dbReference>
<evidence type="ECO:0000256" key="8">
    <source>
        <dbReference type="ARBA" id="ARBA00048027"/>
    </source>
</evidence>
<keyword evidence="5 9" id="KW-0342">GTP-binding</keyword>
<keyword evidence="7 9" id="KW-0675">Receptor</keyword>
<dbReference type="AlphaFoldDB" id="A0A1I4KVA0"/>
<proteinExistence type="inferred from homology"/>
<accession>A0A1I4KVA0</accession>
<dbReference type="STRING" id="504800.SAMN04488085_11917"/>
<keyword evidence="11" id="KW-0812">Transmembrane</keyword>
<feature type="compositionally biased region" description="Pro residues" evidence="10">
    <location>
        <begin position="45"/>
        <end position="62"/>
    </location>
</feature>
<dbReference type="SMART" id="SM00962">
    <property type="entry name" value="SRP54"/>
    <property type="match status" value="1"/>
</dbReference>
<dbReference type="PANTHER" id="PTHR43134">
    <property type="entry name" value="SIGNAL RECOGNITION PARTICLE RECEPTOR SUBUNIT ALPHA"/>
    <property type="match status" value="1"/>
</dbReference>
<dbReference type="SMART" id="SM00382">
    <property type="entry name" value="AAA"/>
    <property type="match status" value="1"/>
</dbReference>
<dbReference type="Pfam" id="PF00448">
    <property type="entry name" value="SRP54"/>
    <property type="match status" value="1"/>
</dbReference>
<dbReference type="RefSeq" id="WP_091329483.1">
    <property type="nucleotide sequence ID" value="NZ_FOSW01000019.1"/>
</dbReference>
<keyword evidence="1 9" id="KW-1003">Cell membrane</keyword>
<evidence type="ECO:0000256" key="6">
    <source>
        <dbReference type="ARBA" id="ARBA00023136"/>
    </source>
</evidence>
<keyword evidence="11" id="KW-1133">Transmembrane helix</keyword>
<dbReference type="InterPro" id="IPR013822">
    <property type="entry name" value="Signal_recog_particl_SRP54_hlx"/>
</dbReference>
<evidence type="ECO:0000256" key="9">
    <source>
        <dbReference type="HAMAP-Rule" id="MF_00920"/>
    </source>
</evidence>
<evidence type="ECO:0000259" key="12">
    <source>
        <dbReference type="PROSITE" id="PS00300"/>
    </source>
</evidence>
<dbReference type="Gene3D" id="3.40.50.300">
    <property type="entry name" value="P-loop containing nucleotide triphosphate hydrolases"/>
    <property type="match status" value="1"/>
</dbReference>
<evidence type="ECO:0000256" key="10">
    <source>
        <dbReference type="SAM" id="MobiDB-lite"/>
    </source>
</evidence>
<feature type="region of interest" description="Disordered" evidence="10">
    <location>
        <begin position="33"/>
        <end position="102"/>
    </location>
</feature>
<dbReference type="PANTHER" id="PTHR43134:SF1">
    <property type="entry name" value="SIGNAL RECOGNITION PARTICLE RECEPTOR SUBUNIT ALPHA"/>
    <property type="match status" value="1"/>
</dbReference>
<dbReference type="GO" id="GO:0005047">
    <property type="term" value="F:signal recognition particle binding"/>
    <property type="evidence" value="ECO:0007669"/>
    <property type="project" value="TreeGrafter"/>
</dbReference>
<dbReference type="GO" id="GO:0003924">
    <property type="term" value="F:GTPase activity"/>
    <property type="evidence" value="ECO:0007669"/>
    <property type="project" value="UniProtKB-UniRule"/>
</dbReference>
<dbReference type="Pfam" id="PF02881">
    <property type="entry name" value="SRP54_N"/>
    <property type="match status" value="1"/>
</dbReference>
<dbReference type="EMBL" id="FOSW01000019">
    <property type="protein sequence ID" value="SFL82734.1"/>
    <property type="molecule type" value="Genomic_DNA"/>
</dbReference>
<dbReference type="GO" id="GO:0005525">
    <property type="term" value="F:GTP binding"/>
    <property type="evidence" value="ECO:0007669"/>
    <property type="project" value="UniProtKB-UniRule"/>
</dbReference>
<feature type="binding site" evidence="9">
    <location>
        <begin position="358"/>
        <end position="361"/>
    </location>
    <ligand>
        <name>GTP</name>
        <dbReference type="ChEBI" id="CHEBI:37565"/>
    </ligand>
</feature>
<dbReference type="SMART" id="SM00963">
    <property type="entry name" value="SRP54_N"/>
    <property type="match status" value="1"/>
</dbReference>
<comment type="subcellular location">
    <subcellularLocation>
        <location evidence="9">Cell membrane</location>
        <topology evidence="9">Peripheral membrane protein</topology>
        <orientation evidence="9">Cytoplasmic side</orientation>
    </subcellularLocation>
    <subcellularLocation>
        <location evidence="9">Cytoplasm</location>
    </subcellularLocation>
</comment>
<feature type="binding site" evidence="9">
    <location>
        <begin position="296"/>
        <end position="300"/>
    </location>
    <ligand>
        <name>GTP</name>
        <dbReference type="ChEBI" id="CHEBI:37565"/>
    </ligand>
</feature>
<name>A0A1I4KVA0_9ACTN</name>
<dbReference type="FunFam" id="3.40.50.300:FF:000053">
    <property type="entry name" value="Signal recognition particle receptor FtsY"/>
    <property type="match status" value="1"/>
</dbReference>
<dbReference type="InterPro" id="IPR036225">
    <property type="entry name" value="SRP/SRP_N"/>
</dbReference>
<dbReference type="InterPro" id="IPR027417">
    <property type="entry name" value="P-loop_NTPase"/>
</dbReference>
<evidence type="ECO:0000256" key="7">
    <source>
        <dbReference type="ARBA" id="ARBA00023170"/>
    </source>
</evidence>
<keyword evidence="4 9" id="KW-0378">Hydrolase</keyword>
<feature type="transmembrane region" description="Helical" evidence="11">
    <location>
        <begin position="6"/>
        <end position="24"/>
    </location>
</feature>
<dbReference type="HAMAP" id="MF_00920">
    <property type="entry name" value="FtsY"/>
    <property type="match status" value="1"/>
</dbReference>
<dbReference type="FunCoup" id="A0A1I4KVA0">
    <property type="interactions" value="228"/>
</dbReference>
<comment type="catalytic activity">
    <reaction evidence="8 9">
        <text>GTP + H2O = GDP + phosphate + H(+)</text>
        <dbReference type="Rhea" id="RHEA:19669"/>
        <dbReference type="ChEBI" id="CHEBI:15377"/>
        <dbReference type="ChEBI" id="CHEBI:15378"/>
        <dbReference type="ChEBI" id="CHEBI:37565"/>
        <dbReference type="ChEBI" id="CHEBI:43474"/>
        <dbReference type="ChEBI" id="CHEBI:58189"/>
        <dbReference type="EC" id="3.6.5.4"/>
    </reaction>
</comment>
<feature type="binding site" evidence="9">
    <location>
        <begin position="214"/>
        <end position="221"/>
    </location>
    <ligand>
        <name>GTP</name>
        <dbReference type="ChEBI" id="CHEBI:37565"/>
    </ligand>
</feature>
<protein>
    <recommendedName>
        <fullName evidence="9">Signal recognition particle receptor FtsY</fullName>
        <shortName evidence="9">SRP receptor</shortName>
        <ecNumber evidence="9">3.6.5.4</ecNumber>
    </recommendedName>
</protein>
<dbReference type="InterPro" id="IPR042101">
    <property type="entry name" value="SRP54_N_sf"/>
</dbReference>
<dbReference type="GO" id="GO:0005737">
    <property type="term" value="C:cytoplasm"/>
    <property type="evidence" value="ECO:0007669"/>
    <property type="project" value="UniProtKB-SubCell"/>
</dbReference>
<comment type="subunit">
    <text evidence="9">Part of the signal recognition particle protein translocation system, which is composed of SRP and FtsY.</text>
</comment>
<evidence type="ECO:0000256" key="4">
    <source>
        <dbReference type="ARBA" id="ARBA00022801"/>
    </source>
</evidence>
<keyword evidence="3 9" id="KW-0547">Nucleotide-binding</keyword>
<dbReference type="PROSITE" id="PS00300">
    <property type="entry name" value="SRP54"/>
    <property type="match status" value="1"/>
</dbReference>
<feature type="domain" description="SRP54-type proteins GTP-binding" evidence="12">
    <location>
        <begin position="379"/>
        <end position="392"/>
    </location>
</feature>
<evidence type="ECO:0000313" key="14">
    <source>
        <dbReference type="Proteomes" id="UP000199152"/>
    </source>
</evidence>
<dbReference type="GO" id="GO:0006614">
    <property type="term" value="P:SRP-dependent cotranslational protein targeting to membrane"/>
    <property type="evidence" value="ECO:0007669"/>
    <property type="project" value="InterPro"/>
</dbReference>
<reference evidence="13 14" key="1">
    <citation type="submission" date="2016-10" db="EMBL/GenBank/DDBJ databases">
        <authorList>
            <person name="de Groot N.N."/>
        </authorList>
    </citation>
    <scope>NUCLEOTIDE SEQUENCE [LARGE SCALE GENOMIC DNA]</scope>
    <source>
        <strain evidence="13 14">DSM 45317</strain>
    </source>
</reference>
<dbReference type="EC" id="3.6.5.4" evidence="9"/>
<evidence type="ECO:0000256" key="3">
    <source>
        <dbReference type="ARBA" id="ARBA00022741"/>
    </source>
</evidence>
<dbReference type="SUPFAM" id="SSF47364">
    <property type="entry name" value="Domain of the SRP/SRP receptor G-proteins"/>
    <property type="match status" value="1"/>
</dbReference>
<dbReference type="SUPFAM" id="SSF52540">
    <property type="entry name" value="P-loop containing nucleoside triphosphate hydrolases"/>
    <property type="match status" value="1"/>
</dbReference>
<dbReference type="Gene3D" id="1.20.120.140">
    <property type="entry name" value="Signal recognition particle SRP54, nucleotide-binding domain"/>
    <property type="match status" value="1"/>
</dbReference>